<dbReference type="PRINTS" id="PR00097">
    <property type="entry name" value="ANTSNTHASEII"/>
</dbReference>
<evidence type="ECO:0000256" key="11">
    <source>
        <dbReference type="ARBA" id="ARBA00047683"/>
    </source>
</evidence>
<evidence type="ECO:0000256" key="6">
    <source>
        <dbReference type="ARBA" id="ARBA00022723"/>
    </source>
</evidence>
<keyword evidence="9" id="KW-0456">Lyase</keyword>
<evidence type="ECO:0000256" key="9">
    <source>
        <dbReference type="ARBA" id="ARBA00023239"/>
    </source>
</evidence>
<comment type="catalytic activity">
    <reaction evidence="11">
        <text>chorismate + L-glutamine = anthranilate + pyruvate + L-glutamate + H(+)</text>
        <dbReference type="Rhea" id="RHEA:21732"/>
        <dbReference type="ChEBI" id="CHEBI:15361"/>
        <dbReference type="ChEBI" id="CHEBI:15378"/>
        <dbReference type="ChEBI" id="CHEBI:16567"/>
        <dbReference type="ChEBI" id="CHEBI:29748"/>
        <dbReference type="ChEBI" id="CHEBI:29985"/>
        <dbReference type="ChEBI" id="CHEBI:58359"/>
        <dbReference type="EC" id="4.1.3.27"/>
    </reaction>
</comment>
<evidence type="ECO:0000256" key="7">
    <source>
        <dbReference type="ARBA" id="ARBA00022842"/>
    </source>
</evidence>
<dbReference type="eggNOG" id="COG0512">
    <property type="taxonomic scope" value="Bacteria"/>
</dbReference>
<dbReference type="Pfam" id="PF04715">
    <property type="entry name" value="Anth_synt_I_N"/>
    <property type="match status" value="1"/>
</dbReference>
<evidence type="ECO:0000256" key="5">
    <source>
        <dbReference type="ARBA" id="ARBA00022679"/>
    </source>
</evidence>
<dbReference type="InterPro" id="IPR017926">
    <property type="entry name" value="GATASE"/>
</dbReference>
<keyword evidence="5" id="KW-0808">Transferase</keyword>
<dbReference type="PANTHER" id="PTHR11236:SF48">
    <property type="entry name" value="ISOCHORISMATE SYNTHASE MENF"/>
    <property type="match status" value="1"/>
</dbReference>
<dbReference type="PROSITE" id="PS51273">
    <property type="entry name" value="GATASE_TYPE_1"/>
    <property type="match status" value="1"/>
</dbReference>
<dbReference type="InterPro" id="IPR029062">
    <property type="entry name" value="Class_I_gatase-like"/>
</dbReference>
<sequence>MFLMIDNYDSFVYNLARYVQELGEEIVVIRNDKITIEEIFHLNPKGIIISPGPKTPKEAGISLEVIDKFKGIKPILGVCLGFQCIGDYFGAKVKKGIYPIHGKLSKTTHNQVGIFKGIKSPINVTRYHSLIVDKIDLPEELTITATSDDGVIMGLQHRYYDIYGVQFHPEAALTEEGHNLLKNFIDICKKDLEPTVMDITIEEFQSYLNPCEIYSVFSKEKNTIFLDSSKEDKELSRFSFIGVNPYKIYKTKGNKIYIDDKCYYGDPFLELEKLIKSMILDNQYGNMDLPLLCGCIGYFSYDIGRIIEVIEDTSEKDFDSYDSYFVFYDNIIIFDLINDKKYVTALGQSKDRKEAIAEIKEKILGAKGIKEEFQEKDQNTFYSNFTKEAYIDTIKKVKEYIANGDVYITNLTQRFWCYNNKEGFQLYKDLRSINKAPFASYLNLDDIQVISSSPERFIKIENNILETRPIKGTRPRGRNKEDDEKNRLELINSEKDKAELLMVTDLERNDLSKVCKVNTVNVQGLFKLEEYSTVFHLVSTITGELMDNVSAVKAMRECFPGGSITGTPKIRSMEIIEELEKVRRNLYTGAIGYFDLRGNCDFNIVIRTIIKKDNKAYFGVGGGITIESDEEMEYEETLDKAKALMKVL</sequence>
<dbReference type="InterPro" id="IPR006221">
    <property type="entry name" value="TrpG/PapA_dom"/>
</dbReference>
<name>D9SQ80_CLOC7</name>
<dbReference type="InterPro" id="IPR005801">
    <property type="entry name" value="ADC_synthase"/>
</dbReference>
<dbReference type="MEROPS" id="C26.955"/>
<feature type="domain" description="Glutamine amidotransferase" evidence="12">
    <location>
        <begin position="3"/>
        <end position="185"/>
    </location>
</feature>
<evidence type="ECO:0000256" key="3">
    <source>
        <dbReference type="ARBA" id="ARBA00013139"/>
    </source>
</evidence>
<dbReference type="GO" id="GO:0000162">
    <property type="term" value="P:L-tryptophan biosynthetic process"/>
    <property type="evidence" value="ECO:0007669"/>
    <property type="project" value="TreeGrafter"/>
</dbReference>
<feature type="domain" description="Anthranilate synthase component I N-terminal" evidence="14">
    <location>
        <begin position="208"/>
        <end position="343"/>
    </location>
</feature>
<dbReference type="Pfam" id="PF00117">
    <property type="entry name" value="GATase"/>
    <property type="match status" value="1"/>
</dbReference>
<evidence type="ECO:0000256" key="8">
    <source>
        <dbReference type="ARBA" id="ARBA00022962"/>
    </source>
</evidence>
<organism evidence="15 16">
    <name type="scientific">Clostridium cellulovorans (strain ATCC 35296 / DSM 3052 / OCM 3 / 743B)</name>
    <dbReference type="NCBI Taxonomy" id="573061"/>
    <lineage>
        <taxon>Bacteria</taxon>
        <taxon>Bacillati</taxon>
        <taxon>Bacillota</taxon>
        <taxon>Clostridia</taxon>
        <taxon>Eubacteriales</taxon>
        <taxon>Clostridiaceae</taxon>
        <taxon>Clostridium</taxon>
    </lineage>
</organism>
<dbReference type="InterPro" id="IPR006805">
    <property type="entry name" value="Anth_synth_I_N"/>
</dbReference>
<evidence type="ECO:0000256" key="2">
    <source>
        <dbReference type="ARBA" id="ARBA00011575"/>
    </source>
</evidence>
<evidence type="ECO:0000259" key="13">
    <source>
        <dbReference type="Pfam" id="PF00425"/>
    </source>
</evidence>
<dbReference type="Proteomes" id="UP000002730">
    <property type="component" value="Chromosome"/>
</dbReference>
<comment type="function">
    <text evidence="10">Part of a heterotetrameric complex that catalyzes the two-step biosynthesis of anthranilate, an intermediate in the biosynthesis of L-tryptophan. In the first step, the glutamine-binding beta subunit (TrpG) of anthranilate synthase (AS) provides the glutamine amidotransferase activity which generates ammonia as a substrate that, along with chorismate, is used in the second step, catalyzed by the large alpha subunit of AS (TrpE) to produce anthranilate. In the absence of TrpG, TrpE can synthesize anthranilate directly from chorismate and high concentrations of ammonia.</text>
</comment>
<dbReference type="Pfam" id="PF00425">
    <property type="entry name" value="Chorismate_bind"/>
    <property type="match status" value="1"/>
</dbReference>
<reference evidence="15 16" key="1">
    <citation type="submission" date="2010-08" db="EMBL/GenBank/DDBJ databases">
        <title>Complete sequence of Clostridium cellulovorans 743B.</title>
        <authorList>
            <consortium name="US DOE Joint Genome Institute"/>
            <person name="Lucas S."/>
            <person name="Copeland A."/>
            <person name="Lapidus A."/>
            <person name="Cheng J.-F."/>
            <person name="Bruce D."/>
            <person name="Goodwin L."/>
            <person name="Pitluck S."/>
            <person name="Chertkov O."/>
            <person name="Detter J.C."/>
            <person name="Han C."/>
            <person name="Tapia R."/>
            <person name="Land M."/>
            <person name="Hauser L."/>
            <person name="Chang Y.-J."/>
            <person name="Jeffries C."/>
            <person name="Kyrpides N."/>
            <person name="Ivanova N."/>
            <person name="Mikhailova N."/>
            <person name="Hemme C.L."/>
            <person name="Woyke T."/>
        </authorList>
    </citation>
    <scope>NUCLEOTIDE SEQUENCE [LARGE SCALE GENOMIC DNA]</scope>
    <source>
        <strain evidence="16">ATCC 35296 / DSM 3052 / OCM 3 / 743B</strain>
    </source>
</reference>
<feature type="domain" description="Chorismate-utilising enzyme C-terminal" evidence="13">
    <location>
        <begin position="387"/>
        <end position="640"/>
    </location>
</feature>
<dbReference type="FunFam" id="3.40.50.880:FF:000003">
    <property type="entry name" value="Anthranilate synthase component II"/>
    <property type="match status" value="1"/>
</dbReference>
<keyword evidence="8" id="KW-0315">Glutamine amidotransferase</keyword>
<dbReference type="PANTHER" id="PTHR11236">
    <property type="entry name" value="AMINOBENZOATE/ANTHRANILATE SYNTHASE"/>
    <property type="match status" value="1"/>
</dbReference>
<dbReference type="OrthoDB" id="9803598at2"/>
<dbReference type="AlphaFoldDB" id="D9SQ80"/>
<dbReference type="InterPro" id="IPR005802">
    <property type="entry name" value="ADC_synth_comp_1"/>
</dbReference>
<dbReference type="NCBIfam" id="TIGR00566">
    <property type="entry name" value="trpG_papA"/>
    <property type="match status" value="1"/>
</dbReference>
<protein>
    <recommendedName>
        <fullName evidence="4">Anthranilate synthase component 1</fullName>
        <ecNumber evidence="3">2.6.1.85</ecNumber>
    </recommendedName>
</protein>
<evidence type="ECO:0000259" key="14">
    <source>
        <dbReference type="Pfam" id="PF04715"/>
    </source>
</evidence>
<dbReference type="InterPro" id="IPR019999">
    <property type="entry name" value="Anth_synth_I-like"/>
</dbReference>
<keyword evidence="7" id="KW-0460">Magnesium</keyword>
<dbReference type="InterPro" id="IPR015890">
    <property type="entry name" value="Chorismate_C"/>
</dbReference>
<evidence type="ECO:0000313" key="16">
    <source>
        <dbReference type="Proteomes" id="UP000002730"/>
    </source>
</evidence>
<evidence type="ECO:0000313" key="15">
    <source>
        <dbReference type="EMBL" id="ADL50147.1"/>
    </source>
</evidence>
<proteinExistence type="predicted"/>
<dbReference type="GO" id="GO:0046872">
    <property type="term" value="F:metal ion binding"/>
    <property type="evidence" value="ECO:0007669"/>
    <property type="project" value="UniProtKB-KW"/>
</dbReference>
<keyword evidence="16" id="KW-1185">Reference proteome</keyword>
<dbReference type="GO" id="GO:0046820">
    <property type="term" value="F:4-amino-4-deoxychorismate synthase activity"/>
    <property type="evidence" value="ECO:0007669"/>
    <property type="project" value="UniProtKB-EC"/>
</dbReference>
<dbReference type="eggNOG" id="COG0147">
    <property type="taxonomic scope" value="Bacteria"/>
</dbReference>
<gene>
    <name evidence="15" type="ordered locus">Clocel_0367</name>
</gene>
<dbReference type="EMBL" id="CP002160">
    <property type="protein sequence ID" value="ADL50147.1"/>
    <property type="molecule type" value="Genomic_DNA"/>
</dbReference>
<comment type="cofactor">
    <cofactor evidence="1">
        <name>Mg(2+)</name>
        <dbReference type="ChEBI" id="CHEBI:18420"/>
    </cofactor>
</comment>
<evidence type="ECO:0000259" key="12">
    <source>
        <dbReference type="Pfam" id="PF00117"/>
    </source>
</evidence>
<comment type="subunit">
    <text evidence="2">Heterotetramer consisting of two non-identical subunits: a beta subunit (TrpG) and a large alpha subunit (TrpE).</text>
</comment>
<dbReference type="STRING" id="573061.Clocel_0367"/>
<dbReference type="SUPFAM" id="SSF52317">
    <property type="entry name" value="Class I glutamine amidotransferase-like"/>
    <property type="match status" value="1"/>
</dbReference>
<dbReference type="NCBIfam" id="TIGR00553">
    <property type="entry name" value="pabB"/>
    <property type="match status" value="1"/>
</dbReference>
<dbReference type="Gene3D" id="3.60.120.10">
    <property type="entry name" value="Anthranilate synthase"/>
    <property type="match status" value="1"/>
</dbReference>
<dbReference type="PRINTS" id="PR00096">
    <property type="entry name" value="GATASE"/>
</dbReference>
<keyword evidence="6" id="KW-0479">Metal-binding</keyword>
<dbReference type="EC" id="2.6.1.85" evidence="3"/>
<evidence type="ECO:0000256" key="4">
    <source>
        <dbReference type="ARBA" id="ARBA00020653"/>
    </source>
</evidence>
<dbReference type="GO" id="GO:0009396">
    <property type="term" value="P:folic acid-containing compound biosynthetic process"/>
    <property type="evidence" value="ECO:0007669"/>
    <property type="project" value="InterPro"/>
</dbReference>
<accession>D9SQ80</accession>
<dbReference type="HOGENOM" id="CLU_006493_0_0_9"/>
<dbReference type="CDD" id="cd01743">
    <property type="entry name" value="GATase1_Anthranilate_Synthase"/>
    <property type="match status" value="1"/>
</dbReference>
<dbReference type="Gene3D" id="3.40.50.880">
    <property type="match status" value="1"/>
</dbReference>
<dbReference type="SUPFAM" id="SSF56322">
    <property type="entry name" value="ADC synthase"/>
    <property type="match status" value="1"/>
</dbReference>
<dbReference type="GO" id="GO:0004049">
    <property type="term" value="F:anthranilate synthase activity"/>
    <property type="evidence" value="ECO:0007669"/>
    <property type="project" value="UniProtKB-EC"/>
</dbReference>
<evidence type="ECO:0000256" key="1">
    <source>
        <dbReference type="ARBA" id="ARBA00001946"/>
    </source>
</evidence>
<evidence type="ECO:0000256" key="10">
    <source>
        <dbReference type="ARBA" id="ARBA00025634"/>
    </source>
</evidence>
<dbReference type="KEGG" id="ccb:Clocel_0367"/>